<dbReference type="Gene3D" id="2.40.30.10">
    <property type="entry name" value="Translation factors"/>
    <property type="match status" value="1"/>
</dbReference>
<gene>
    <name evidence="6" type="ORF">IAB63_03520</name>
</gene>
<evidence type="ECO:0000313" key="6">
    <source>
        <dbReference type="EMBL" id="HIU02305.1"/>
    </source>
</evidence>
<feature type="domain" description="RsdA/BaiN/AoA(So)-like Rossmann fold-like" evidence="4">
    <location>
        <begin position="3"/>
        <end position="406"/>
    </location>
</feature>
<dbReference type="InterPro" id="IPR055178">
    <property type="entry name" value="RsdA/BaiN/AoA(So)-like_dom"/>
</dbReference>
<dbReference type="InterPro" id="IPR057661">
    <property type="entry name" value="RsdA/BaiN/AoA(So)_Rossmann"/>
</dbReference>
<name>A0A9D1HF41_9FIRM</name>
<dbReference type="AlphaFoldDB" id="A0A9D1HF41"/>
<dbReference type="InterPro" id="IPR004792">
    <property type="entry name" value="BaiN-like"/>
</dbReference>
<evidence type="ECO:0000256" key="3">
    <source>
        <dbReference type="ARBA" id="ARBA00022827"/>
    </source>
</evidence>
<reference evidence="6" key="1">
    <citation type="submission" date="2020-10" db="EMBL/GenBank/DDBJ databases">
        <authorList>
            <person name="Gilroy R."/>
        </authorList>
    </citation>
    <scope>NUCLEOTIDE SEQUENCE</scope>
    <source>
        <strain evidence="6">CHK187-14744</strain>
    </source>
</reference>
<evidence type="ECO:0000313" key="7">
    <source>
        <dbReference type="Proteomes" id="UP000824164"/>
    </source>
</evidence>
<sequence>MKKILIVGGGAAGMMAAVRAAGADRQVTILEKNEKLGKKLYITGKGRCNLTNDCSADVLMNHVMTNPKFMYRALFGLDSQKTMALFESQGLRLKTERGGRVFPESDKSSDVIRTLERMLKDRKVQVRLRTEVMALEVENGRCIGVRTTNGESLPADRVLLACGGCSYPSTGSDGSSYKLAVDQGHRLVPVRPSLVPMDIEESWCQELQGLSLKNVTVTLQEGKKIRYKEQGEMLFTHFGVSGPLILSASARCGRIKDWRNVTLCVDLKPALSAEQLDGRILREFQENINKQFRNSLGALLPHKLIPVIVGLSGIDGFKPVHDVSKAERQRLGSMIKNLIMHPLGLRGFREAIITAGGISVKDVNPSTMESKHIKGLYFAGEMLDIDALTGGYNLQLAWSTGWLAGESMSGEDKDEL</sequence>
<keyword evidence="2" id="KW-0285">Flavoprotein</keyword>
<dbReference type="InterPro" id="IPR023166">
    <property type="entry name" value="BaiN-like_dom_sf"/>
</dbReference>
<comment type="caution">
    <text evidence="6">The sequence shown here is derived from an EMBL/GenBank/DDBJ whole genome shotgun (WGS) entry which is preliminary data.</text>
</comment>
<dbReference type="SUPFAM" id="SSF160996">
    <property type="entry name" value="HI0933 insert domain-like"/>
    <property type="match status" value="1"/>
</dbReference>
<dbReference type="InterPro" id="IPR036188">
    <property type="entry name" value="FAD/NAD-bd_sf"/>
</dbReference>
<dbReference type="Pfam" id="PF03486">
    <property type="entry name" value="HI0933_like"/>
    <property type="match status" value="1"/>
</dbReference>
<dbReference type="NCBIfam" id="TIGR00275">
    <property type="entry name" value="aminoacetone oxidase family FAD-binding enzyme"/>
    <property type="match status" value="1"/>
</dbReference>
<dbReference type="SUPFAM" id="SSF51905">
    <property type="entry name" value="FAD/NAD(P)-binding domain"/>
    <property type="match status" value="1"/>
</dbReference>
<dbReference type="EMBL" id="DVLT01000024">
    <property type="protein sequence ID" value="HIU02305.1"/>
    <property type="molecule type" value="Genomic_DNA"/>
</dbReference>
<protein>
    <submittedName>
        <fullName evidence="6">NAD(P)/FAD-dependent oxidoreductase</fullName>
    </submittedName>
</protein>
<accession>A0A9D1HF41</accession>
<feature type="domain" description="RsdA/BaiN/AoA(So)-like insert" evidence="5">
    <location>
        <begin position="191"/>
        <end position="353"/>
    </location>
</feature>
<comment type="cofactor">
    <cofactor evidence="1">
        <name>FAD</name>
        <dbReference type="ChEBI" id="CHEBI:57692"/>
    </cofactor>
</comment>
<dbReference type="PRINTS" id="PR00411">
    <property type="entry name" value="PNDRDTASEI"/>
</dbReference>
<evidence type="ECO:0000256" key="2">
    <source>
        <dbReference type="ARBA" id="ARBA00022630"/>
    </source>
</evidence>
<dbReference type="PANTHER" id="PTHR42887:SF2">
    <property type="entry name" value="OS12G0638800 PROTEIN"/>
    <property type="match status" value="1"/>
</dbReference>
<evidence type="ECO:0000259" key="5">
    <source>
        <dbReference type="Pfam" id="PF22780"/>
    </source>
</evidence>
<dbReference type="PANTHER" id="PTHR42887">
    <property type="entry name" value="OS12G0638800 PROTEIN"/>
    <property type="match status" value="1"/>
</dbReference>
<dbReference type="Gene3D" id="3.50.50.60">
    <property type="entry name" value="FAD/NAD(P)-binding domain"/>
    <property type="match status" value="1"/>
</dbReference>
<evidence type="ECO:0000256" key="1">
    <source>
        <dbReference type="ARBA" id="ARBA00001974"/>
    </source>
</evidence>
<evidence type="ECO:0000259" key="4">
    <source>
        <dbReference type="Pfam" id="PF03486"/>
    </source>
</evidence>
<dbReference type="Gene3D" id="1.10.8.260">
    <property type="entry name" value="HI0933 insert domain-like"/>
    <property type="match status" value="1"/>
</dbReference>
<dbReference type="Proteomes" id="UP000824164">
    <property type="component" value="Unassembled WGS sequence"/>
</dbReference>
<dbReference type="PRINTS" id="PR00368">
    <property type="entry name" value="FADPNR"/>
</dbReference>
<organism evidence="6 7">
    <name type="scientific">Candidatus Onthocola gallistercoris</name>
    <dbReference type="NCBI Taxonomy" id="2840876"/>
    <lineage>
        <taxon>Bacteria</taxon>
        <taxon>Bacillati</taxon>
        <taxon>Bacillota</taxon>
        <taxon>Bacilli</taxon>
        <taxon>Candidatus Onthocola</taxon>
    </lineage>
</organism>
<keyword evidence="3" id="KW-0274">FAD</keyword>
<dbReference type="Pfam" id="PF22780">
    <property type="entry name" value="HI0933_like_1st"/>
    <property type="match status" value="1"/>
</dbReference>
<proteinExistence type="predicted"/>
<reference evidence="6" key="2">
    <citation type="journal article" date="2021" name="PeerJ">
        <title>Extensive microbial diversity within the chicken gut microbiome revealed by metagenomics and culture.</title>
        <authorList>
            <person name="Gilroy R."/>
            <person name="Ravi A."/>
            <person name="Getino M."/>
            <person name="Pursley I."/>
            <person name="Horton D.L."/>
            <person name="Alikhan N.F."/>
            <person name="Baker D."/>
            <person name="Gharbi K."/>
            <person name="Hall N."/>
            <person name="Watson M."/>
            <person name="Adriaenssens E.M."/>
            <person name="Foster-Nyarko E."/>
            <person name="Jarju S."/>
            <person name="Secka A."/>
            <person name="Antonio M."/>
            <person name="Oren A."/>
            <person name="Chaudhuri R.R."/>
            <person name="La Ragione R."/>
            <person name="Hildebrand F."/>
            <person name="Pallen M.J."/>
        </authorList>
    </citation>
    <scope>NUCLEOTIDE SEQUENCE</scope>
    <source>
        <strain evidence="6">CHK187-14744</strain>
    </source>
</reference>